<reference evidence="2" key="1">
    <citation type="journal article" date="2020" name="mSystems">
        <title>Genome- and Community-Level Interaction Insights into Carbon Utilization and Element Cycling Functions of Hydrothermarchaeota in Hydrothermal Sediment.</title>
        <authorList>
            <person name="Zhou Z."/>
            <person name="Liu Y."/>
            <person name="Xu W."/>
            <person name="Pan J."/>
            <person name="Luo Z.H."/>
            <person name="Li M."/>
        </authorList>
    </citation>
    <scope>NUCLEOTIDE SEQUENCE [LARGE SCALE GENOMIC DNA]</scope>
    <source>
        <strain evidence="2">SpSt-732</strain>
    </source>
</reference>
<dbReference type="AlphaFoldDB" id="A0A7C4BCB3"/>
<keyword evidence="1" id="KW-1133">Transmembrane helix</keyword>
<evidence type="ECO:0000313" key="2">
    <source>
        <dbReference type="EMBL" id="HGI87921.1"/>
    </source>
</evidence>
<dbReference type="EMBL" id="DTFF01000049">
    <property type="protein sequence ID" value="HGI87921.1"/>
    <property type="molecule type" value="Genomic_DNA"/>
</dbReference>
<keyword evidence="1" id="KW-0472">Membrane</keyword>
<sequence>MALTMVLDPVSLILFSSLFTATLLVLITLMFKAVAKKEGGSAEDTAAMYIGGEHENILALKFPTSDALYWGILKRVFRNVYNYLINSLHTGNVLDWLKYMSMWYGFLMVLAITISILFILYGW</sequence>
<protein>
    <submittedName>
        <fullName evidence="2">Uncharacterized protein</fullName>
    </submittedName>
</protein>
<organism evidence="2">
    <name type="scientific">Ignisphaera aggregans</name>
    <dbReference type="NCBI Taxonomy" id="334771"/>
    <lineage>
        <taxon>Archaea</taxon>
        <taxon>Thermoproteota</taxon>
        <taxon>Thermoprotei</taxon>
        <taxon>Desulfurococcales</taxon>
        <taxon>Desulfurococcaceae</taxon>
        <taxon>Ignisphaera</taxon>
    </lineage>
</organism>
<keyword evidence="1" id="KW-0812">Transmembrane</keyword>
<evidence type="ECO:0000256" key="1">
    <source>
        <dbReference type="SAM" id="Phobius"/>
    </source>
</evidence>
<proteinExistence type="predicted"/>
<comment type="caution">
    <text evidence="2">The sequence shown here is derived from an EMBL/GenBank/DDBJ whole genome shotgun (WGS) entry which is preliminary data.</text>
</comment>
<gene>
    <name evidence="2" type="ORF">ENV14_06005</name>
</gene>
<feature type="transmembrane region" description="Helical" evidence="1">
    <location>
        <begin position="102"/>
        <end position="121"/>
    </location>
</feature>
<feature type="transmembrane region" description="Helical" evidence="1">
    <location>
        <begin position="12"/>
        <end position="31"/>
    </location>
</feature>
<accession>A0A7C4BCB3</accession>
<name>A0A7C4BCB3_9CREN</name>